<dbReference type="EMBL" id="JAGIZI010000181">
    <property type="protein sequence ID" value="MBP0685496.1"/>
    <property type="molecule type" value="Genomic_DNA"/>
</dbReference>
<feature type="non-terminal residue" evidence="2">
    <location>
        <position position="1"/>
    </location>
</feature>
<sequence>LESLRSEFLNVKIDELMHTRDRALSTLIMVVAITSAILAILASLVHMVHRSVLSPLLQAREEVIGLAHDVPVKLGDRQHYAGEMRRLFDALQ</sequence>
<protein>
    <recommendedName>
        <fullName evidence="4">HAMP domain-containing protein</fullName>
    </recommendedName>
</protein>
<proteinExistence type="predicted"/>
<name>A0ABD4Q993_MYCTX</name>
<feature type="non-terminal residue" evidence="2">
    <location>
        <position position="92"/>
    </location>
</feature>
<keyword evidence="1" id="KW-0812">Transmembrane</keyword>
<evidence type="ECO:0000256" key="1">
    <source>
        <dbReference type="SAM" id="Phobius"/>
    </source>
</evidence>
<keyword evidence="1" id="KW-0472">Membrane</keyword>
<dbReference type="AlphaFoldDB" id="A0ABD4Q993"/>
<feature type="transmembrane region" description="Helical" evidence="1">
    <location>
        <begin position="23"/>
        <end position="45"/>
    </location>
</feature>
<evidence type="ECO:0000313" key="2">
    <source>
        <dbReference type="EMBL" id="MBP0685496.1"/>
    </source>
</evidence>
<comment type="caution">
    <text evidence="2">The sequence shown here is derived from an EMBL/GenBank/DDBJ whole genome shotgun (WGS) entry which is preliminary data.</text>
</comment>
<accession>A0ABD4Q993</accession>
<evidence type="ECO:0008006" key="4">
    <source>
        <dbReference type="Google" id="ProtNLM"/>
    </source>
</evidence>
<reference evidence="2 3" key="1">
    <citation type="submission" date="2021-03" db="EMBL/GenBank/DDBJ databases">
        <title>Whole Genome Sequencing of Mycobacterium tuberculosis clinical isolates from Arunachal Pradesh, India.</title>
        <authorList>
            <person name="Singh S."/>
            <person name="Mudliar S.R."/>
            <person name="Kulsum U."/>
            <person name="Rufai S.B."/>
            <person name="Singh P.K."/>
            <person name="Umpo M."/>
            <person name="Nyori M."/>
        </authorList>
    </citation>
    <scope>NUCLEOTIDE SEQUENCE [LARGE SCALE GENOMIC DNA]</scope>
    <source>
        <strain evidence="2 3">OMICS/BPL/0142/20/SP</strain>
    </source>
</reference>
<organism evidence="2 3">
    <name type="scientific">Mycobacterium tuberculosis</name>
    <dbReference type="NCBI Taxonomy" id="1773"/>
    <lineage>
        <taxon>Bacteria</taxon>
        <taxon>Bacillati</taxon>
        <taxon>Actinomycetota</taxon>
        <taxon>Actinomycetes</taxon>
        <taxon>Mycobacteriales</taxon>
        <taxon>Mycobacteriaceae</taxon>
        <taxon>Mycobacterium</taxon>
        <taxon>Mycobacterium tuberculosis complex</taxon>
    </lineage>
</organism>
<evidence type="ECO:0000313" key="3">
    <source>
        <dbReference type="Proteomes" id="UP000671119"/>
    </source>
</evidence>
<keyword evidence="1" id="KW-1133">Transmembrane helix</keyword>
<dbReference type="Proteomes" id="UP000671119">
    <property type="component" value="Unassembled WGS sequence"/>
</dbReference>
<gene>
    <name evidence="2" type="ORF">J8J21_20855</name>
</gene>